<organism evidence="2">
    <name type="scientific">Arion vulgaris</name>
    <dbReference type="NCBI Taxonomy" id="1028688"/>
    <lineage>
        <taxon>Eukaryota</taxon>
        <taxon>Metazoa</taxon>
        <taxon>Spiralia</taxon>
        <taxon>Lophotrochozoa</taxon>
        <taxon>Mollusca</taxon>
        <taxon>Gastropoda</taxon>
        <taxon>Heterobranchia</taxon>
        <taxon>Euthyneura</taxon>
        <taxon>Panpulmonata</taxon>
        <taxon>Eupulmonata</taxon>
        <taxon>Stylommatophora</taxon>
        <taxon>Helicina</taxon>
        <taxon>Arionoidea</taxon>
        <taxon>Arionidae</taxon>
        <taxon>Arion</taxon>
    </lineage>
</organism>
<feature type="non-terminal residue" evidence="2">
    <location>
        <position position="1"/>
    </location>
</feature>
<gene>
    <name evidence="2" type="primary">ORF147955</name>
</gene>
<protein>
    <submittedName>
        <fullName evidence="2">Uncharacterized protein</fullName>
    </submittedName>
</protein>
<evidence type="ECO:0000313" key="2">
    <source>
        <dbReference type="EMBL" id="CEK85387.1"/>
    </source>
</evidence>
<dbReference type="AlphaFoldDB" id="A0A0B7AXM2"/>
<name>A0A0B7AXM2_9EUPU</name>
<proteinExistence type="predicted"/>
<evidence type="ECO:0000256" key="1">
    <source>
        <dbReference type="SAM" id="MobiDB-lite"/>
    </source>
</evidence>
<feature type="compositionally biased region" description="Polar residues" evidence="1">
    <location>
        <begin position="19"/>
        <end position="31"/>
    </location>
</feature>
<feature type="compositionally biased region" description="Basic and acidic residues" evidence="1">
    <location>
        <begin position="1"/>
        <end position="18"/>
    </location>
</feature>
<reference evidence="2" key="1">
    <citation type="submission" date="2014-12" db="EMBL/GenBank/DDBJ databases">
        <title>Insight into the proteome of Arion vulgaris.</title>
        <authorList>
            <person name="Aradska J."/>
            <person name="Bulat T."/>
            <person name="Smidak R."/>
            <person name="Sarate P."/>
            <person name="Gangsoo J."/>
            <person name="Sialana F."/>
            <person name="Bilban M."/>
            <person name="Lubec G."/>
        </authorList>
    </citation>
    <scope>NUCLEOTIDE SEQUENCE</scope>
    <source>
        <tissue evidence="2">Skin</tissue>
    </source>
</reference>
<feature type="region of interest" description="Disordered" evidence="1">
    <location>
        <begin position="1"/>
        <end position="31"/>
    </location>
</feature>
<dbReference type="EMBL" id="HACG01038522">
    <property type="protein sequence ID" value="CEK85387.1"/>
    <property type="molecule type" value="Transcribed_RNA"/>
</dbReference>
<accession>A0A0B7AXM2</accession>
<sequence length="69" mass="8014">KSCHSEEMKEFRVNKTDMTKTLQGPKSQRRNNSVCISDMTKTLQGIKSAHREEITEVEFSKEDSCHHVF</sequence>